<evidence type="ECO:0000256" key="3">
    <source>
        <dbReference type="ARBA" id="ARBA00022553"/>
    </source>
</evidence>
<dbReference type="InterPro" id="IPR037781">
    <property type="entry name" value="SKAP_fam"/>
</dbReference>
<dbReference type="InterPro" id="IPR001849">
    <property type="entry name" value="PH_domain"/>
</dbReference>
<comment type="subcellular location">
    <subcellularLocation>
        <location evidence="1">Cytoplasm</location>
    </subcellularLocation>
</comment>
<keyword evidence="6" id="KW-0418">Kinase</keyword>
<dbReference type="AlphaFoldDB" id="A0A2S2NSY9"/>
<keyword evidence="3" id="KW-0597">Phosphoprotein</keyword>
<keyword evidence="2" id="KW-0963">Cytoplasm</keyword>
<feature type="compositionally biased region" description="Basic residues" evidence="4">
    <location>
        <begin position="123"/>
        <end position="132"/>
    </location>
</feature>
<feature type="region of interest" description="Disordered" evidence="4">
    <location>
        <begin position="123"/>
        <end position="144"/>
    </location>
</feature>
<evidence type="ECO:0000256" key="4">
    <source>
        <dbReference type="SAM" id="MobiDB-lite"/>
    </source>
</evidence>
<evidence type="ECO:0000313" key="6">
    <source>
        <dbReference type="EMBL" id="MBY20323.1"/>
    </source>
</evidence>
<dbReference type="GO" id="GO:0005886">
    <property type="term" value="C:plasma membrane"/>
    <property type="evidence" value="ECO:0007669"/>
    <property type="project" value="TreeGrafter"/>
</dbReference>
<dbReference type="PANTHER" id="PTHR15129:SF0">
    <property type="entry name" value="SH3 DOMAIN-CONTAINING PROTEIN"/>
    <property type="match status" value="1"/>
</dbReference>
<dbReference type="SUPFAM" id="SSF50729">
    <property type="entry name" value="PH domain-like"/>
    <property type="match status" value="1"/>
</dbReference>
<dbReference type="Pfam" id="PF00169">
    <property type="entry name" value="PH"/>
    <property type="match status" value="1"/>
</dbReference>
<evidence type="ECO:0000259" key="5">
    <source>
        <dbReference type="PROSITE" id="PS50003"/>
    </source>
</evidence>
<proteinExistence type="predicted"/>
<name>A0A2S2NSY9_SCHGA</name>
<dbReference type="GO" id="GO:0005737">
    <property type="term" value="C:cytoplasm"/>
    <property type="evidence" value="ECO:0007669"/>
    <property type="project" value="UniProtKB-SubCell"/>
</dbReference>
<feature type="domain" description="PH" evidence="5">
    <location>
        <begin position="190"/>
        <end position="290"/>
    </location>
</feature>
<dbReference type="InterPro" id="IPR011993">
    <property type="entry name" value="PH-like_dom_sf"/>
</dbReference>
<feature type="region of interest" description="Disordered" evidence="4">
    <location>
        <begin position="457"/>
        <end position="476"/>
    </location>
</feature>
<evidence type="ECO:0000256" key="1">
    <source>
        <dbReference type="ARBA" id="ARBA00004496"/>
    </source>
</evidence>
<dbReference type="PROSITE" id="PS50003">
    <property type="entry name" value="PH_DOMAIN"/>
    <property type="match status" value="1"/>
</dbReference>
<protein>
    <submittedName>
        <fullName evidence="6">Src kinase-associated phosphoprotein 2-B</fullName>
    </submittedName>
</protein>
<keyword evidence="6" id="KW-0808">Transferase</keyword>
<sequence length="515" mass="57894">MIRPTAMACNFGRNEILTDVALYLQTVLVAESLSERAEIQRQQLLEKLTNREMSSARTPYMDMNGRSKGLIMKSNSFACLHQQAAYEELCSNQPIYNNVPYEDDILNYEPFVTGCNGYGPPSKHHLNAKRHSAPNSGGGGITDNGNLSTGSLIKSALNGSSSLSSRSNSDSSESSKSEVIYVSANAVKYSASKYGPLTKREKILFVDHTKKYWAAVLSSTMYVYNGEKELKPCLVVHLEGYTARDAAGGGTRNKDWVFEVVCPGKKTYQFIAQNQNDLHSWIEAINNSCSKSSTPEMEQLSPSPICFKQELLPNRELPVPPAAATDDTTAQDYYYDKPNPIIRPVNLYENGTDDVDMIESIYHFIDESKQEKDTLPKIDKQFWDGDTSYYNIPNNIPVPVPVCKEDRNNNEYDDYFAEKETSYDIITSNECEVTVADQVLGVQQIIQKIEEINSKKTSPLLRRKSQPKNNSLMRNSTPIYTTDEFYEPMKVMKNIQSNNNNVTAVVSSQSFRKSR</sequence>
<gene>
    <name evidence="6" type="primary">skap2-b</name>
    <name evidence="6" type="ORF">g.89359</name>
</gene>
<accession>A0A2S2NSY9</accession>
<dbReference type="EMBL" id="GGMR01007704">
    <property type="protein sequence ID" value="MBY20323.1"/>
    <property type="molecule type" value="Transcribed_RNA"/>
</dbReference>
<reference evidence="6" key="1">
    <citation type="submission" date="2018-04" db="EMBL/GenBank/DDBJ databases">
        <title>Transcriptome of Schizaphis graminum biotype I.</title>
        <authorList>
            <person name="Scully E.D."/>
            <person name="Geib S.M."/>
            <person name="Palmer N.A."/>
            <person name="Koch K."/>
            <person name="Bradshaw J."/>
            <person name="Heng-Moss T."/>
            <person name="Sarath G."/>
        </authorList>
    </citation>
    <scope>NUCLEOTIDE SEQUENCE</scope>
</reference>
<evidence type="ECO:0000256" key="2">
    <source>
        <dbReference type="ARBA" id="ARBA00022490"/>
    </source>
</evidence>
<dbReference type="SMART" id="SM00233">
    <property type="entry name" value="PH"/>
    <property type="match status" value="1"/>
</dbReference>
<dbReference type="GO" id="GO:0016301">
    <property type="term" value="F:kinase activity"/>
    <property type="evidence" value="ECO:0007669"/>
    <property type="project" value="UniProtKB-KW"/>
</dbReference>
<organism evidence="6">
    <name type="scientific">Schizaphis graminum</name>
    <name type="common">Green bug aphid</name>
    <dbReference type="NCBI Taxonomy" id="13262"/>
    <lineage>
        <taxon>Eukaryota</taxon>
        <taxon>Metazoa</taxon>
        <taxon>Ecdysozoa</taxon>
        <taxon>Arthropoda</taxon>
        <taxon>Hexapoda</taxon>
        <taxon>Insecta</taxon>
        <taxon>Pterygota</taxon>
        <taxon>Neoptera</taxon>
        <taxon>Paraneoptera</taxon>
        <taxon>Hemiptera</taxon>
        <taxon>Sternorrhyncha</taxon>
        <taxon>Aphidomorpha</taxon>
        <taxon>Aphidoidea</taxon>
        <taxon>Aphididae</taxon>
        <taxon>Aphidini</taxon>
        <taxon>Schizaphis</taxon>
    </lineage>
</organism>
<feature type="compositionally biased region" description="Polar residues" evidence="4">
    <location>
        <begin position="467"/>
        <end position="476"/>
    </location>
</feature>
<dbReference type="PANTHER" id="PTHR15129">
    <property type="entry name" value="SRC-ASSOCIATED ADAPTOR PROTEIN"/>
    <property type="match status" value="1"/>
</dbReference>
<dbReference type="Gene3D" id="2.30.29.30">
    <property type="entry name" value="Pleckstrin-homology domain (PH domain)/Phosphotyrosine-binding domain (PTB)"/>
    <property type="match status" value="1"/>
</dbReference>